<accession>A0ABV6YY45</accession>
<keyword evidence="14" id="KW-0812">Transmembrane</keyword>
<dbReference type="Gene3D" id="1.10.1040.50">
    <property type="match status" value="1"/>
</dbReference>
<evidence type="ECO:0000259" key="16">
    <source>
        <dbReference type="Pfam" id="PF02737"/>
    </source>
</evidence>
<dbReference type="CDD" id="cd06558">
    <property type="entry name" value="crotonase-like"/>
    <property type="match status" value="1"/>
</dbReference>
<evidence type="ECO:0000256" key="8">
    <source>
        <dbReference type="ARBA" id="ARBA00023027"/>
    </source>
</evidence>
<feature type="transmembrane region" description="Helical" evidence="14">
    <location>
        <begin position="339"/>
        <end position="359"/>
    </location>
</feature>
<comment type="pathway">
    <text evidence="1">Lipid metabolism; fatty acid beta-oxidation.</text>
</comment>
<keyword evidence="7 17" id="KW-0560">Oxidoreductase</keyword>
<evidence type="ECO:0000256" key="12">
    <source>
        <dbReference type="ARBA" id="ARBA00049556"/>
    </source>
</evidence>
<evidence type="ECO:0000313" key="17">
    <source>
        <dbReference type="EMBL" id="MFC1851126.1"/>
    </source>
</evidence>
<dbReference type="SUPFAM" id="SSF48179">
    <property type="entry name" value="6-phosphogluconate dehydrogenase C-terminal domain-like"/>
    <property type="match status" value="2"/>
</dbReference>
<evidence type="ECO:0000256" key="6">
    <source>
        <dbReference type="ARBA" id="ARBA00022963"/>
    </source>
</evidence>
<dbReference type="Pfam" id="PF00378">
    <property type="entry name" value="ECH_1"/>
    <property type="match status" value="1"/>
</dbReference>
<evidence type="ECO:0000256" key="5">
    <source>
        <dbReference type="ARBA" id="ARBA00022832"/>
    </source>
</evidence>
<dbReference type="Gene3D" id="3.90.226.10">
    <property type="entry name" value="2-enoyl-CoA Hydratase, Chain A, domain 1"/>
    <property type="match status" value="1"/>
</dbReference>
<dbReference type="GO" id="GO:0004300">
    <property type="term" value="F:enoyl-CoA hydratase activity"/>
    <property type="evidence" value="ECO:0007669"/>
    <property type="project" value="UniProtKB-EC"/>
</dbReference>
<sequence>MAKEKKDKKTPFTLEKGKDGVAILTFDLPDESVNKLSSWIMTDLQDKMKLIQEDSSLKGIVFISGKPDNFIVGADIDELSSFSSAKEAEELIDKAHNMLNDLEASKMPVVAAIHGPALGGGLEVALACHYRICSRHKKTSLGLPEVQLGLLPAAGGTQRLPRLIGLQAALDMILTGKNIRPKQALKMGLVDEVVFELDLLTAARTAVLKLAAGKLKPQRPAQKSAYQLATDFNTFFKPKKLIDFALESNPLGRHVVFDQASKMVLKKTAGLYPAPAKILETIKIGLENGMKEGLAAEKKAFAELVMSDVSYQLRNIFFATTSLKKETWNITDNVKPKKLNLIGILGGGFMGAGIATVLASKGYYSRIRDIDPVQIGKAYRYAHDFLYKGVKRKYMQKSEYERKIGSITASTDYTGFKKADLVIEAVFEDIDLKHKVIKETEAVVSKNCIFASNTSSIPITDLAKASKRPENFIGMHFFSPVEKMPLLEIIITKKTSPETTATCVELGRAMGKQVIVVNDGTGFYTSRILGPYAREAAFLLMDGVRMEVIDKAAKQLGFPVGPITLLDEVGIDVVYKVGPVMHKAFGERFAPVPAMERLINDKRYGRKNKRGFYNYQAKKKVPDESVYKLFPEIKLREYPKQKIQDRLLYSFMNEAAMCFEDKILFSVRDGDIGAIFGLGFPPLTGGPFRHMDTLKVENVVKKLEGLEKEFGLRFKPAQILIEMSQKGDTFYPQK</sequence>
<evidence type="ECO:0000256" key="3">
    <source>
        <dbReference type="ARBA" id="ARBA00008750"/>
    </source>
</evidence>
<keyword evidence="6" id="KW-0442">Lipid degradation</keyword>
<keyword evidence="14" id="KW-0472">Membrane</keyword>
<dbReference type="Proteomes" id="UP001594351">
    <property type="component" value="Unassembled WGS sequence"/>
</dbReference>
<comment type="similarity">
    <text evidence="2">In the central section; belongs to the 3-hydroxyacyl-CoA dehydrogenase family.</text>
</comment>
<evidence type="ECO:0000256" key="13">
    <source>
        <dbReference type="RuleBase" id="RU003707"/>
    </source>
</evidence>
<comment type="similarity">
    <text evidence="3">In the N-terminal section; belongs to the enoyl-CoA hydratase/isomerase family.</text>
</comment>
<gene>
    <name evidence="17" type="primary">fadJ</name>
    <name evidence="17" type="ORF">ACFL27_13105</name>
</gene>
<dbReference type="EMBL" id="JBHPBY010000155">
    <property type="protein sequence ID" value="MFC1851126.1"/>
    <property type="molecule type" value="Genomic_DNA"/>
</dbReference>
<keyword evidence="8" id="KW-0520">NAD</keyword>
<evidence type="ECO:0000256" key="14">
    <source>
        <dbReference type="SAM" id="Phobius"/>
    </source>
</evidence>
<comment type="caution">
    <text evidence="17">The sequence shown here is derived from an EMBL/GenBank/DDBJ whole genome shotgun (WGS) entry which is preliminary data.</text>
</comment>
<evidence type="ECO:0000256" key="7">
    <source>
        <dbReference type="ARBA" id="ARBA00023002"/>
    </source>
</evidence>
<dbReference type="EC" id="4.2.1.17" evidence="4"/>
<dbReference type="Gene3D" id="3.40.50.720">
    <property type="entry name" value="NAD(P)-binding Rossmann-like Domain"/>
    <property type="match status" value="1"/>
</dbReference>
<name>A0ABV6YY45_UNCC1</name>
<keyword evidence="17" id="KW-0413">Isomerase</keyword>
<dbReference type="PANTHER" id="PTHR43612">
    <property type="entry name" value="TRIFUNCTIONAL ENZYME SUBUNIT ALPHA"/>
    <property type="match status" value="1"/>
</dbReference>
<keyword evidence="9" id="KW-0443">Lipid metabolism</keyword>
<dbReference type="PANTHER" id="PTHR43612:SF3">
    <property type="entry name" value="TRIFUNCTIONAL ENZYME SUBUNIT ALPHA, MITOCHONDRIAL"/>
    <property type="match status" value="1"/>
</dbReference>
<dbReference type="InterPro" id="IPR001753">
    <property type="entry name" value="Enoyl-CoA_hydra/iso"/>
</dbReference>
<evidence type="ECO:0000256" key="4">
    <source>
        <dbReference type="ARBA" id="ARBA00012076"/>
    </source>
</evidence>
<evidence type="ECO:0000256" key="9">
    <source>
        <dbReference type="ARBA" id="ARBA00023098"/>
    </source>
</evidence>
<dbReference type="InterPro" id="IPR008927">
    <property type="entry name" value="6-PGluconate_DH-like_C_sf"/>
</dbReference>
<dbReference type="Pfam" id="PF02737">
    <property type="entry name" value="3HCDH_N"/>
    <property type="match status" value="1"/>
</dbReference>
<dbReference type="InterPro" id="IPR050136">
    <property type="entry name" value="FA_oxidation_alpha_subunit"/>
</dbReference>
<dbReference type="SUPFAM" id="SSF52096">
    <property type="entry name" value="ClpP/crotonase"/>
    <property type="match status" value="1"/>
</dbReference>
<dbReference type="InterPro" id="IPR029045">
    <property type="entry name" value="ClpP/crotonase-like_dom_sf"/>
</dbReference>
<keyword evidence="10 17" id="KW-0456">Lyase</keyword>
<dbReference type="NCBIfam" id="NF008363">
    <property type="entry name" value="PRK11154.1"/>
    <property type="match status" value="1"/>
</dbReference>
<reference evidence="17 18" key="1">
    <citation type="submission" date="2024-09" db="EMBL/GenBank/DDBJ databases">
        <title>Laminarin stimulates single cell rates of sulfate reduction while oxygen inhibits transcriptomic activity in coastal marine sediment.</title>
        <authorList>
            <person name="Lindsay M."/>
            <person name="Orcutt B."/>
            <person name="Emerson D."/>
            <person name="Stepanauskas R."/>
            <person name="D'Angelo T."/>
        </authorList>
    </citation>
    <scope>NUCLEOTIDE SEQUENCE [LARGE SCALE GENOMIC DNA]</scope>
    <source>
        <strain evidence="17">SAG AM-311-K15</strain>
    </source>
</reference>
<keyword evidence="14" id="KW-1133">Transmembrane helix</keyword>
<dbReference type="InterPro" id="IPR006108">
    <property type="entry name" value="3HC_DH_C"/>
</dbReference>
<comment type="catalytic activity">
    <reaction evidence="12">
        <text>a (3S)-3-hydroxyacyl-CoA + NAD(+) = a 3-oxoacyl-CoA + NADH + H(+)</text>
        <dbReference type="Rhea" id="RHEA:22432"/>
        <dbReference type="ChEBI" id="CHEBI:15378"/>
        <dbReference type="ChEBI" id="CHEBI:57318"/>
        <dbReference type="ChEBI" id="CHEBI:57540"/>
        <dbReference type="ChEBI" id="CHEBI:57945"/>
        <dbReference type="ChEBI" id="CHEBI:90726"/>
        <dbReference type="EC" id="1.1.1.35"/>
    </reaction>
</comment>
<dbReference type="InterPro" id="IPR036291">
    <property type="entry name" value="NAD(P)-bd_dom_sf"/>
</dbReference>
<keyword evidence="18" id="KW-1185">Reference proteome</keyword>
<protein>
    <recommendedName>
        <fullName evidence="4">enoyl-CoA hydratase</fullName>
        <ecNumber evidence="4">4.2.1.17</ecNumber>
    </recommendedName>
</protein>
<evidence type="ECO:0000313" key="18">
    <source>
        <dbReference type="Proteomes" id="UP001594351"/>
    </source>
</evidence>
<dbReference type="InterPro" id="IPR006176">
    <property type="entry name" value="3-OHacyl-CoA_DH_NAD-bd"/>
</dbReference>
<evidence type="ECO:0000256" key="1">
    <source>
        <dbReference type="ARBA" id="ARBA00005005"/>
    </source>
</evidence>
<proteinExistence type="inferred from homology"/>
<dbReference type="GO" id="GO:0008692">
    <property type="term" value="F:3-hydroxybutyryl-CoA epimerase activity"/>
    <property type="evidence" value="ECO:0007669"/>
    <property type="project" value="UniProtKB-EC"/>
</dbReference>
<evidence type="ECO:0000259" key="15">
    <source>
        <dbReference type="Pfam" id="PF00725"/>
    </source>
</evidence>
<evidence type="ECO:0000256" key="11">
    <source>
        <dbReference type="ARBA" id="ARBA00023268"/>
    </source>
</evidence>
<dbReference type="GO" id="GO:0003857">
    <property type="term" value="F:(3S)-3-hydroxyacyl-CoA dehydrogenase (NAD+) activity"/>
    <property type="evidence" value="ECO:0007669"/>
    <property type="project" value="UniProtKB-EC"/>
</dbReference>
<evidence type="ECO:0000256" key="2">
    <source>
        <dbReference type="ARBA" id="ARBA00007005"/>
    </source>
</evidence>
<keyword evidence="5" id="KW-0276">Fatty acid metabolism</keyword>
<comment type="similarity">
    <text evidence="13">Belongs to the enoyl-CoA hydratase/isomerase family.</text>
</comment>
<feature type="domain" description="3-hydroxyacyl-CoA dehydrogenase C-terminal" evidence="15">
    <location>
        <begin position="522"/>
        <end position="615"/>
    </location>
</feature>
<dbReference type="InterPro" id="IPR018376">
    <property type="entry name" value="Enoyl-CoA_hyd/isom_CS"/>
</dbReference>
<dbReference type="Pfam" id="PF00725">
    <property type="entry name" value="3HCDH"/>
    <property type="match status" value="1"/>
</dbReference>
<keyword evidence="11" id="KW-0511">Multifunctional enzyme</keyword>
<dbReference type="SUPFAM" id="SSF51735">
    <property type="entry name" value="NAD(P)-binding Rossmann-fold domains"/>
    <property type="match status" value="1"/>
</dbReference>
<dbReference type="PROSITE" id="PS00166">
    <property type="entry name" value="ENOYL_COA_HYDRATASE"/>
    <property type="match status" value="1"/>
</dbReference>
<feature type="domain" description="3-hydroxyacyl-CoA dehydrogenase NAD binding" evidence="16">
    <location>
        <begin position="342"/>
        <end position="519"/>
    </location>
</feature>
<organism evidence="17 18">
    <name type="scientific">candidate division CSSED10-310 bacterium</name>
    <dbReference type="NCBI Taxonomy" id="2855610"/>
    <lineage>
        <taxon>Bacteria</taxon>
        <taxon>Bacteria division CSSED10-310</taxon>
    </lineage>
</organism>
<evidence type="ECO:0000256" key="10">
    <source>
        <dbReference type="ARBA" id="ARBA00023239"/>
    </source>
</evidence>